<evidence type="ECO:0000313" key="1">
    <source>
        <dbReference type="EMBL" id="KAH3819220.1"/>
    </source>
</evidence>
<comment type="caution">
    <text evidence="1">The sequence shown here is derived from an EMBL/GenBank/DDBJ whole genome shotgun (WGS) entry which is preliminary data.</text>
</comment>
<evidence type="ECO:0000313" key="2">
    <source>
        <dbReference type="Proteomes" id="UP000828390"/>
    </source>
</evidence>
<reference evidence="1" key="2">
    <citation type="submission" date="2020-11" db="EMBL/GenBank/DDBJ databases">
        <authorList>
            <person name="McCartney M.A."/>
            <person name="Auch B."/>
            <person name="Kono T."/>
            <person name="Mallez S."/>
            <person name="Becker A."/>
            <person name="Gohl D.M."/>
            <person name="Silverstein K.A.T."/>
            <person name="Koren S."/>
            <person name="Bechman K.B."/>
            <person name="Herman A."/>
            <person name="Abrahante J.E."/>
            <person name="Garbe J."/>
        </authorList>
    </citation>
    <scope>NUCLEOTIDE SEQUENCE</scope>
    <source>
        <strain evidence="1">Duluth1</strain>
        <tissue evidence="1">Whole animal</tissue>
    </source>
</reference>
<reference evidence="1" key="1">
    <citation type="journal article" date="2019" name="bioRxiv">
        <title>The Genome of the Zebra Mussel, Dreissena polymorpha: A Resource for Invasive Species Research.</title>
        <authorList>
            <person name="McCartney M.A."/>
            <person name="Auch B."/>
            <person name="Kono T."/>
            <person name="Mallez S."/>
            <person name="Zhang Y."/>
            <person name="Obille A."/>
            <person name="Becker A."/>
            <person name="Abrahante J.E."/>
            <person name="Garbe J."/>
            <person name="Badalamenti J.P."/>
            <person name="Herman A."/>
            <person name="Mangelson H."/>
            <person name="Liachko I."/>
            <person name="Sullivan S."/>
            <person name="Sone E.D."/>
            <person name="Koren S."/>
            <person name="Silverstein K.A.T."/>
            <person name="Beckman K.B."/>
            <person name="Gohl D.M."/>
        </authorList>
    </citation>
    <scope>NUCLEOTIDE SEQUENCE</scope>
    <source>
        <strain evidence="1">Duluth1</strain>
        <tissue evidence="1">Whole animal</tissue>
    </source>
</reference>
<proteinExistence type="predicted"/>
<accession>A0A9D4GLJ3</accession>
<protein>
    <submittedName>
        <fullName evidence="1">Uncharacterized protein</fullName>
    </submittedName>
</protein>
<dbReference type="AlphaFoldDB" id="A0A9D4GLJ3"/>
<sequence>MVPVPYMNCHDDCRDGQTEHVDKHLHQLFPTKCRIFKSLVFYIQLNGCKTSTPHEHTERISHMENNTKEYVRNMTAILVGLQKAHIYDRQLISTAHIRRNWRRISFSSTLIPHTVRPEIMLMNCMHIKCTSNE</sequence>
<gene>
    <name evidence="1" type="ORF">DPMN_120954</name>
</gene>
<keyword evidence="2" id="KW-1185">Reference proteome</keyword>
<dbReference type="Proteomes" id="UP000828390">
    <property type="component" value="Unassembled WGS sequence"/>
</dbReference>
<name>A0A9D4GLJ3_DREPO</name>
<dbReference type="EMBL" id="JAIWYP010000005">
    <property type="protein sequence ID" value="KAH3819220.1"/>
    <property type="molecule type" value="Genomic_DNA"/>
</dbReference>
<organism evidence="1 2">
    <name type="scientific">Dreissena polymorpha</name>
    <name type="common">Zebra mussel</name>
    <name type="synonym">Mytilus polymorpha</name>
    <dbReference type="NCBI Taxonomy" id="45954"/>
    <lineage>
        <taxon>Eukaryota</taxon>
        <taxon>Metazoa</taxon>
        <taxon>Spiralia</taxon>
        <taxon>Lophotrochozoa</taxon>
        <taxon>Mollusca</taxon>
        <taxon>Bivalvia</taxon>
        <taxon>Autobranchia</taxon>
        <taxon>Heteroconchia</taxon>
        <taxon>Euheterodonta</taxon>
        <taxon>Imparidentia</taxon>
        <taxon>Neoheterodontei</taxon>
        <taxon>Myida</taxon>
        <taxon>Dreissenoidea</taxon>
        <taxon>Dreissenidae</taxon>
        <taxon>Dreissena</taxon>
    </lineage>
</organism>